<dbReference type="Pfam" id="PF07978">
    <property type="entry name" value="NIPSNAP"/>
    <property type="match status" value="1"/>
</dbReference>
<evidence type="ECO:0000313" key="3">
    <source>
        <dbReference type="EMBL" id="KAJ8303232.1"/>
    </source>
</evidence>
<name>A0ABQ9ED64_TEGGR</name>
<comment type="similarity">
    <text evidence="1">Belongs to the NipSnap family.</text>
</comment>
<dbReference type="EMBL" id="JARBDR010000917">
    <property type="protein sequence ID" value="KAJ8303232.1"/>
    <property type="molecule type" value="Genomic_DNA"/>
</dbReference>
<dbReference type="Gene3D" id="3.30.70.100">
    <property type="match status" value="1"/>
</dbReference>
<dbReference type="SUPFAM" id="SSF54909">
    <property type="entry name" value="Dimeric alpha+beta barrel"/>
    <property type="match status" value="1"/>
</dbReference>
<dbReference type="PANTHER" id="PTHR21017">
    <property type="entry name" value="NIPSNAP-RELATED"/>
    <property type="match status" value="1"/>
</dbReference>
<proteinExistence type="inferred from homology"/>
<dbReference type="InterPro" id="IPR011008">
    <property type="entry name" value="Dimeric_a/b-barrel"/>
</dbReference>
<reference evidence="3 4" key="1">
    <citation type="submission" date="2022-12" db="EMBL/GenBank/DDBJ databases">
        <title>Chromosome-level genome of Tegillarca granosa.</title>
        <authorList>
            <person name="Kim J."/>
        </authorList>
    </citation>
    <scope>NUCLEOTIDE SEQUENCE [LARGE SCALE GENOMIC DNA]</scope>
    <source>
        <strain evidence="3">Teg-2019</strain>
        <tissue evidence="3">Adductor muscle</tissue>
    </source>
</reference>
<sequence>MALNLLKCTRNLALSLKGLRSCCVPMVSHHKYTTSTDEDKKVYELRVYQVYPKDVNTFMDLSADWLHIRFRHSKLIGYWTSEIGGINDLVHLWEYDHRAAVRQALAQDKEWVQNYFSKIKPWMPRQDNMLMQQLTNCNLNQPELKGDSFYQDVQSGHSRHLLPAPWSPLK</sequence>
<organism evidence="3 4">
    <name type="scientific">Tegillarca granosa</name>
    <name type="common">Malaysian cockle</name>
    <name type="synonym">Anadara granosa</name>
    <dbReference type="NCBI Taxonomy" id="220873"/>
    <lineage>
        <taxon>Eukaryota</taxon>
        <taxon>Metazoa</taxon>
        <taxon>Spiralia</taxon>
        <taxon>Lophotrochozoa</taxon>
        <taxon>Mollusca</taxon>
        <taxon>Bivalvia</taxon>
        <taxon>Autobranchia</taxon>
        <taxon>Pteriomorphia</taxon>
        <taxon>Arcoida</taxon>
        <taxon>Arcoidea</taxon>
        <taxon>Arcidae</taxon>
        <taxon>Tegillarca</taxon>
    </lineage>
</organism>
<evidence type="ECO:0000259" key="2">
    <source>
        <dbReference type="Pfam" id="PF07978"/>
    </source>
</evidence>
<feature type="domain" description="NIPSNAP" evidence="2">
    <location>
        <begin position="43"/>
        <end position="132"/>
    </location>
</feature>
<dbReference type="InterPro" id="IPR051557">
    <property type="entry name" value="NipSnap_domain"/>
</dbReference>
<protein>
    <recommendedName>
        <fullName evidence="2">NIPSNAP domain-containing protein</fullName>
    </recommendedName>
</protein>
<accession>A0ABQ9ED64</accession>
<dbReference type="Proteomes" id="UP001217089">
    <property type="component" value="Unassembled WGS sequence"/>
</dbReference>
<evidence type="ECO:0000313" key="4">
    <source>
        <dbReference type="Proteomes" id="UP001217089"/>
    </source>
</evidence>
<dbReference type="PANTHER" id="PTHR21017:SF19">
    <property type="entry name" value="PROTEIN NIPSNAP HOMOLOG 3B"/>
    <property type="match status" value="1"/>
</dbReference>
<comment type="caution">
    <text evidence="3">The sequence shown here is derived from an EMBL/GenBank/DDBJ whole genome shotgun (WGS) entry which is preliminary data.</text>
</comment>
<keyword evidence="4" id="KW-1185">Reference proteome</keyword>
<dbReference type="InterPro" id="IPR012577">
    <property type="entry name" value="NIPSNAP"/>
</dbReference>
<evidence type="ECO:0000256" key="1">
    <source>
        <dbReference type="ARBA" id="ARBA00005291"/>
    </source>
</evidence>
<gene>
    <name evidence="3" type="ORF">KUTeg_019628</name>
</gene>